<dbReference type="GO" id="GO:0006814">
    <property type="term" value="P:sodium ion transport"/>
    <property type="evidence" value="ECO:0007669"/>
    <property type="project" value="UniProtKB-KW"/>
</dbReference>
<evidence type="ECO:0000256" key="9">
    <source>
        <dbReference type="ARBA" id="ARBA00023136"/>
    </source>
</evidence>
<evidence type="ECO:0000256" key="8">
    <source>
        <dbReference type="ARBA" id="ARBA00023065"/>
    </source>
</evidence>
<keyword evidence="9 12" id="KW-0472">Membrane</keyword>
<dbReference type="GO" id="GO:0005886">
    <property type="term" value="C:plasma membrane"/>
    <property type="evidence" value="ECO:0007669"/>
    <property type="project" value="UniProtKB-SubCell"/>
</dbReference>
<evidence type="ECO:0000256" key="11">
    <source>
        <dbReference type="RuleBase" id="RU362091"/>
    </source>
</evidence>
<feature type="transmembrane region" description="Helical" evidence="12">
    <location>
        <begin position="405"/>
        <end position="426"/>
    </location>
</feature>
<keyword evidence="4" id="KW-1003">Cell membrane</keyword>
<feature type="transmembrane region" description="Helical" evidence="12">
    <location>
        <begin position="6"/>
        <end position="26"/>
    </location>
</feature>
<gene>
    <name evidence="13" type="ORF">ZHD862_LOCUS34550</name>
</gene>
<evidence type="ECO:0000256" key="2">
    <source>
        <dbReference type="ARBA" id="ARBA00006434"/>
    </source>
</evidence>
<dbReference type="PANTHER" id="PTHR42985">
    <property type="entry name" value="SODIUM-COUPLED MONOCARBOXYLATE TRANSPORTER"/>
    <property type="match status" value="1"/>
</dbReference>
<dbReference type="Gene3D" id="1.20.1730.10">
    <property type="entry name" value="Sodium/glucose cotransporter"/>
    <property type="match status" value="1"/>
</dbReference>
<comment type="similarity">
    <text evidence="2 11">Belongs to the sodium:solute symporter (SSF) (TC 2.A.21) family.</text>
</comment>
<evidence type="ECO:0000256" key="6">
    <source>
        <dbReference type="ARBA" id="ARBA00022989"/>
    </source>
</evidence>
<keyword evidence="10" id="KW-0739">Sodium transport</keyword>
<accession>A0A815NPJ6</accession>
<reference evidence="13" key="1">
    <citation type="submission" date="2021-02" db="EMBL/GenBank/DDBJ databases">
        <authorList>
            <person name="Nowell W R."/>
        </authorList>
    </citation>
    <scope>NUCLEOTIDE SEQUENCE</scope>
</reference>
<dbReference type="NCBIfam" id="TIGR00813">
    <property type="entry name" value="sss"/>
    <property type="match status" value="1"/>
</dbReference>
<keyword evidence="5 12" id="KW-0812">Transmembrane</keyword>
<evidence type="ECO:0000256" key="10">
    <source>
        <dbReference type="ARBA" id="ARBA00023201"/>
    </source>
</evidence>
<dbReference type="InterPro" id="IPR001734">
    <property type="entry name" value="Na/solute_symporter"/>
</dbReference>
<protein>
    <recommendedName>
        <fullName evidence="15">Sodium-coupled monocarboxylate transporter 1</fullName>
    </recommendedName>
</protein>
<evidence type="ECO:0000313" key="14">
    <source>
        <dbReference type="Proteomes" id="UP000663864"/>
    </source>
</evidence>
<feature type="transmembrane region" description="Helical" evidence="12">
    <location>
        <begin position="274"/>
        <end position="296"/>
    </location>
</feature>
<feature type="transmembrane region" description="Helical" evidence="12">
    <location>
        <begin position="153"/>
        <end position="172"/>
    </location>
</feature>
<dbReference type="InterPro" id="IPR038377">
    <property type="entry name" value="Na/Glc_symporter_sf"/>
</dbReference>
<dbReference type="AlphaFoldDB" id="A0A815NPJ6"/>
<keyword evidence="7" id="KW-0915">Sodium</keyword>
<evidence type="ECO:0000256" key="12">
    <source>
        <dbReference type="SAM" id="Phobius"/>
    </source>
</evidence>
<feature type="transmembrane region" description="Helical" evidence="12">
    <location>
        <begin position="118"/>
        <end position="141"/>
    </location>
</feature>
<evidence type="ECO:0000256" key="1">
    <source>
        <dbReference type="ARBA" id="ARBA00004651"/>
    </source>
</evidence>
<comment type="caution">
    <text evidence="13">The sequence shown here is derived from an EMBL/GenBank/DDBJ whole genome shotgun (WGS) entry which is preliminary data.</text>
</comment>
<keyword evidence="8" id="KW-0406">Ion transport</keyword>
<comment type="subcellular location">
    <subcellularLocation>
        <location evidence="1">Cell membrane</location>
        <topology evidence="1">Multi-pass membrane protein</topology>
    </subcellularLocation>
</comment>
<feature type="transmembrane region" description="Helical" evidence="12">
    <location>
        <begin position="505"/>
        <end position="527"/>
    </location>
</feature>
<feature type="transmembrane region" description="Helical" evidence="12">
    <location>
        <begin position="179"/>
        <end position="202"/>
    </location>
</feature>
<dbReference type="PROSITE" id="PS50283">
    <property type="entry name" value="NA_SOLUT_SYMP_3"/>
    <property type="match status" value="1"/>
</dbReference>
<feature type="transmembrane region" description="Helical" evidence="12">
    <location>
        <begin position="233"/>
        <end position="253"/>
    </location>
</feature>
<feature type="transmembrane region" description="Helical" evidence="12">
    <location>
        <begin position="378"/>
        <end position="399"/>
    </location>
</feature>
<evidence type="ECO:0000256" key="5">
    <source>
        <dbReference type="ARBA" id="ARBA00022692"/>
    </source>
</evidence>
<evidence type="ECO:0008006" key="15">
    <source>
        <dbReference type="Google" id="ProtNLM"/>
    </source>
</evidence>
<feature type="transmembrane region" description="Helical" evidence="12">
    <location>
        <begin position="333"/>
        <end position="358"/>
    </location>
</feature>
<dbReference type="CDD" id="cd11492">
    <property type="entry name" value="SLC5sbd_NIS-SMVT"/>
    <property type="match status" value="1"/>
</dbReference>
<dbReference type="Proteomes" id="UP000663864">
    <property type="component" value="Unassembled WGS sequence"/>
</dbReference>
<organism evidence="13 14">
    <name type="scientific">Rotaria sordida</name>
    <dbReference type="NCBI Taxonomy" id="392033"/>
    <lineage>
        <taxon>Eukaryota</taxon>
        <taxon>Metazoa</taxon>
        <taxon>Spiralia</taxon>
        <taxon>Gnathifera</taxon>
        <taxon>Rotifera</taxon>
        <taxon>Eurotatoria</taxon>
        <taxon>Bdelloidea</taxon>
        <taxon>Philodinida</taxon>
        <taxon>Philodinidae</taxon>
        <taxon>Rotaria</taxon>
    </lineage>
</organism>
<dbReference type="InterPro" id="IPR051163">
    <property type="entry name" value="Sodium:Solute_Symporter_SSF"/>
</dbReference>
<keyword evidence="3" id="KW-0813">Transport</keyword>
<dbReference type="EMBL" id="CAJNOT010004509">
    <property type="protein sequence ID" value="CAF1434892.1"/>
    <property type="molecule type" value="Genomic_DNA"/>
</dbReference>
<feature type="transmembrane region" description="Helical" evidence="12">
    <location>
        <begin position="47"/>
        <end position="66"/>
    </location>
</feature>
<dbReference type="Pfam" id="PF00474">
    <property type="entry name" value="SSF"/>
    <property type="match status" value="1"/>
</dbReference>
<feature type="transmembrane region" description="Helical" evidence="12">
    <location>
        <begin position="438"/>
        <end position="460"/>
    </location>
</feature>
<evidence type="ECO:0000256" key="3">
    <source>
        <dbReference type="ARBA" id="ARBA00022448"/>
    </source>
</evidence>
<sequence length="575" mass="63746">MYLGWIDYGVLVILLGLSAIIGIYHGCIRSKQLSTKEFLIADGQMKVLPTAMSFLASVLSAATLLGGPVETYAYGTMYLYWIFAALIGTYFTVTLFIPMFHQIGNYSVYAYLEQRFSLTVRIVVTIIFILNNTIYIAVILYGPSLALSQVTGLDIWFAIGSCGIICTLYTSVGGMKAVIWTDVVQTIVMFLGLILSIIFGFIDVGGVKKVFEIAIDGNRIQLANMTFNLSIRYTVWSTLIGGGLYTTAAFSCLQTQAQRYMCVKSTRDAQKVAWINIILMAIIYLFCGCIGCILYAKYNQCDPLQAKLISKPDQLYPLFVIETLGRFPGLTGLFIATILSASLSTISSGINSIVTVILEDIYKRLVVEHSMSDKRQAIISKILSVLIGLLIVMLAFLASYLNDNILVIICQFVGSYIPPILGIYLLGFFAPRVNSRNVLVALLLCLIFQTWILIGANLTAKQHIGRNGRLPTSIEGCLSAVNITQPITTSQSSNNPLLPLYSISVMWYAFNGVFLTIIFSLLGTFIFGSNNSKMVDKSLLVLWKNVFCPWCWTNKKSTDEVCELEMQTTEQERML</sequence>
<dbReference type="PANTHER" id="PTHR42985:SF40">
    <property type="entry name" value="LD47995P-RELATED"/>
    <property type="match status" value="1"/>
</dbReference>
<feature type="transmembrane region" description="Helical" evidence="12">
    <location>
        <begin position="78"/>
        <end position="97"/>
    </location>
</feature>
<proteinExistence type="inferred from homology"/>
<keyword evidence="6 12" id="KW-1133">Transmembrane helix</keyword>
<evidence type="ECO:0000313" key="13">
    <source>
        <dbReference type="EMBL" id="CAF1434892.1"/>
    </source>
</evidence>
<evidence type="ECO:0000256" key="4">
    <source>
        <dbReference type="ARBA" id="ARBA00022475"/>
    </source>
</evidence>
<name>A0A815NPJ6_9BILA</name>
<dbReference type="GO" id="GO:0015293">
    <property type="term" value="F:symporter activity"/>
    <property type="evidence" value="ECO:0007669"/>
    <property type="project" value="TreeGrafter"/>
</dbReference>
<evidence type="ECO:0000256" key="7">
    <source>
        <dbReference type="ARBA" id="ARBA00023053"/>
    </source>
</evidence>